<evidence type="ECO:0000313" key="2">
    <source>
        <dbReference type="Proteomes" id="UP000789525"/>
    </source>
</evidence>
<reference evidence="1" key="1">
    <citation type="submission" date="2021-06" db="EMBL/GenBank/DDBJ databases">
        <authorList>
            <person name="Kallberg Y."/>
            <person name="Tangrot J."/>
            <person name="Rosling A."/>
        </authorList>
    </citation>
    <scope>NUCLEOTIDE SEQUENCE</scope>
    <source>
        <strain evidence="1">CL356</strain>
    </source>
</reference>
<keyword evidence="2" id="KW-1185">Reference proteome</keyword>
<accession>A0ACA9NV06</accession>
<comment type="caution">
    <text evidence="1">The sequence shown here is derived from an EMBL/GenBank/DDBJ whole genome shotgun (WGS) entry which is preliminary data.</text>
</comment>
<proteinExistence type="predicted"/>
<dbReference type="EMBL" id="CAJVPT010026298">
    <property type="protein sequence ID" value="CAG8678789.1"/>
    <property type="molecule type" value="Genomic_DNA"/>
</dbReference>
<evidence type="ECO:0000313" key="1">
    <source>
        <dbReference type="EMBL" id="CAG8678789.1"/>
    </source>
</evidence>
<protein>
    <submittedName>
        <fullName evidence="1">10555_t:CDS:1</fullName>
    </submittedName>
</protein>
<feature type="non-terminal residue" evidence="1">
    <location>
        <position position="1"/>
    </location>
</feature>
<feature type="non-terminal residue" evidence="1">
    <location>
        <position position="158"/>
    </location>
</feature>
<sequence length="158" mass="17499">EDFKEGQAIGELFIVDNRSATKSVSVLTDYKLVLYFSEVSREIDHQGDLSLKTLGTVARHSAIKANTYDGAQYLIERVKSKNPKESTDIIKITEKGHGVWRLDEFHHCKEGVTLGQLKNAAFSGIPYDLWSTNCQEATKQVANTHSASSASNEPAKNL</sequence>
<dbReference type="Proteomes" id="UP000789525">
    <property type="component" value="Unassembled WGS sequence"/>
</dbReference>
<gene>
    <name evidence="1" type="ORF">ACOLOM_LOCUS9245</name>
</gene>
<name>A0ACA9NV06_9GLOM</name>
<organism evidence="1 2">
    <name type="scientific">Acaulospora colombiana</name>
    <dbReference type="NCBI Taxonomy" id="27376"/>
    <lineage>
        <taxon>Eukaryota</taxon>
        <taxon>Fungi</taxon>
        <taxon>Fungi incertae sedis</taxon>
        <taxon>Mucoromycota</taxon>
        <taxon>Glomeromycotina</taxon>
        <taxon>Glomeromycetes</taxon>
        <taxon>Diversisporales</taxon>
        <taxon>Acaulosporaceae</taxon>
        <taxon>Acaulospora</taxon>
    </lineage>
</organism>